<comment type="miscellaneous">
    <text evidence="8">The reaction proceeds by a bi uni uni bi ping pong mechanism.</text>
</comment>
<dbReference type="PANTHER" id="PTHR21299">
    <property type="entry name" value="CYTIDYLATE KINASE/PANTOATE-BETA-ALANINE LIGASE"/>
    <property type="match status" value="1"/>
</dbReference>
<sequence>MRIIETALILRKEIARLRTDGKRVAFIPTMGNLHDGHLALVKEARAQADIVVVSVFVNPLQFPREDDLQRYPRTLQADCEKLSKAQVDLVYAPAVSDVYPHGLAHQTLVMVPPLVSQCDEPHQRTRLRGIATVMCKLFNLVQPDIVFFGANDHPRFLTIRHLIRDLNYDIALATIPTVREKTGLALSSCNTLLNKEEKEAAPRLYQVMQTLADMIRERPSAIAESLDNARDDLNRAGFRDISLEICDADDLEAVRVNSEKAVILASARLGNIRLIDCLHVNMPNPAGSETASPSL</sequence>
<dbReference type="InterPro" id="IPR003721">
    <property type="entry name" value="Pantoate_ligase"/>
</dbReference>
<feature type="binding site" evidence="8">
    <location>
        <position position="61"/>
    </location>
    <ligand>
        <name>(R)-pantoate</name>
        <dbReference type="ChEBI" id="CHEBI:15980"/>
    </ligand>
</feature>
<dbReference type="Gene3D" id="3.40.50.620">
    <property type="entry name" value="HUPs"/>
    <property type="match status" value="1"/>
</dbReference>
<dbReference type="NCBIfam" id="TIGR00125">
    <property type="entry name" value="cyt_tran_rel"/>
    <property type="match status" value="1"/>
</dbReference>
<comment type="caution">
    <text evidence="8">Lacks conserved residue(s) required for the propagation of feature annotation.</text>
</comment>
<protein>
    <recommendedName>
        <fullName evidence="8">Pantothenate synthetase</fullName>
        <shortName evidence="8">PS</shortName>
        <ecNumber evidence="8">6.3.2.1</ecNumber>
    </recommendedName>
    <alternativeName>
        <fullName evidence="8">Pantoate--beta-alanine ligase</fullName>
    </alternativeName>
    <alternativeName>
        <fullName evidence="8">Pantoate-activating enzyme</fullName>
    </alternativeName>
</protein>
<keyword evidence="3 8" id="KW-0436">Ligase</keyword>
<dbReference type="InterPro" id="IPR042176">
    <property type="entry name" value="Pantoate_ligase_C"/>
</dbReference>
<keyword evidence="8" id="KW-0963">Cytoplasm</keyword>
<evidence type="ECO:0000313" key="9">
    <source>
        <dbReference type="EMBL" id="KJF75758.1"/>
    </source>
</evidence>
<proteinExistence type="inferred from homology"/>
<dbReference type="PATRIC" id="fig|582.24.peg.7017"/>
<dbReference type="NCBIfam" id="TIGR00018">
    <property type="entry name" value="panC"/>
    <property type="match status" value="1"/>
</dbReference>
<keyword evidence="6 8" id="KW-0067">ATP-binding</keyword>
<dbReference type="Pfam" id="PF02569">
    <property type="entry name" value="Pantoate_ligase"/>
    <property type="match status" value="1"/>
</dbReference>
<keyword evidence="4 8" id="KW-0566">Pantothenate biosynthesis</keyword>
<reference evidence="9 10" key="1">
    <citation type="submission" date="2015-02" db="EMBL/GenBank/DDBJ databases">
        <title>Whole genome shotgun sequencing of cultured foodborne pathogen.</title>
        <authorList>
            <person name="Timme R."/>
            <person name="Allard M.W."/>
            <person name="Strain E."/>
            <person name="Evans P.S."/>
            <person name="Brown E."/>
        </authorList>
    </citation>
    <scope>NUCLEOTIDE SEQUENCE [LARGE SCALE GENOMIC DNA]</scope>
    <source>
        <strain evidence="9 10">GCSL-TSO-24</strain>
    </source>
</reference>
<evidence type="ECO:0000313" key="10">
    <source>
        <dbReference type="Proteomes" id="UP000032582"/>
    </source>
</evidence>
<evidence type="ECO:0000256" key="1">
    <source>
        <dbReference type="ARBA" id="ARBA00004990"/>
    </source>
</evidence>
<dbReference type="EMBL" id="JZSH01000548">
    <property type="protein sequence ID" value="KJF75758.1"/>
    <property type="molecule type" value="Genomic_DNA"/>
</dbReference>
<feature type="binding site" evidence="8">
    <location>
        <begin position="149"/>
        <end position="152"/>
    </location>
    <ligand>
        <name>ATP</name>
        <dbReference type="ChEBI" id="CHEBI:30616"/>
    </ligand>
</feature>
<dbReference type="GO" id="GO:0005829">
    <property type="term" value="C:cytosol"/>
    <property type="evidence" value="ECO:0007669"/>
    <property type="project" value="TreeGrafter"/>
</dbReference>
<evidence type="ECO:0000256" key="6">
    <source>
        <dbReference type="ARBA" id="ARBA00022840"/>
    </source>
</evidence>
<evidence type="ECO:0000256" key="2">
    <source>
        <dbReference type="ARBA" id="ARBA00009256"/>
    </source>
</evidence>
<comment type="function">
    <text evidence="8">Catalyzes the condensation of pantoate with beta-alanine in an ATP-dependent reaction via a pantoyl-adenylate intermediate.</text>
</comment>
<accession>A0A0D8L4G9</accession>
<comment type="subcellular location">
    <subcellularLocation>
        <location evidence="8">Cytoplasm</location>
    </subcellularLocation>
</comment>
<comment type="pathway">
    <text evidence="1 8">Cofactor biosynthesis; (R)-pantothenate biosynthesis; (R)-pantothenate from (R)-pantoate and beta-alanine: step 1/1.</text>
</comment>
<dbReference type="PANTHER" id="PTHR21299:SF1">
    <property type="entry name" value="PANTOATE--BETA-ALANINE LIGASE"/>
    <property type="match status" value="1"/>
</dbReference>
<dbReference type="InterPro" id="IPR014729">
    <property type="entry name" value="Rossmann-like_a/b/a_fold"/>
</dbReference>
<dbReference type="Proteomes" id="UP000032582">
    <property type="component" value="Unassembled WGS sequence"/>
</dbReference>
<evidence type="ECO:0000256" key="3">
    <source>
        <dbReference type="ARBA" id="ARBA00022598"/>
    </source>
</evidence>
<dbReference type="GO" id="GO:0005524">
    <property type="term" value="F:ATP binding"/>
    <property type="evidence" value="ECO:0007669"/>
    <property type="project" value="UniProtKB-KW"/>
</dbReference>
<comment type="subunit">
    <text evidence="8">Homodimer.</text>
</comment>
<evidence type="ECO:0000256" key="4">
    <source>
        <dbReference type="ARBA" id="ARBA00022655"/>
    </source>
</evidence>
<comment type="caution">
    <text evidence="9">The sequence shown here is derived from an EMBL/GenBank/DDBJ whole genome shotgun (WGS) entry which is preliminary data.</text>
</comment>
<comment type="catalytic activity">
    <reaction evidence="7 8">
        <text>(R)-pantoate + beta-alanine + ATP = (R)-pantothenate + AMP + diphosphate + H(+)</text>
        <dbReference type="Rhea" id="RHEA:10912"/>
        <dbReference type="ChEBI" id="CHEBI:15378"/>
        <dbReference type="ChEBI" id="CHEBI:15980"/>
        <dbReference type="ChEBI" id="CHEBI:29032"/>
        <dbReference type="ChEBI" id="CHEBI:30616"/>
        <dbReference type="ChEBI" id="CHEBI:33019"/>
        <dbReference type="ChEBI" id="CHEBI:57966"/>
        <dbReference type="ChEBI" id="CHEBI:456215"/>
        <dbReference type="EC" id="6.3.2.1"/>
    </reaction>
</comment>
<feature type="active site" description="Proton donor" evidence="8">
    <location>
        <position position="37"/>
    </location>
</feature>
<evidence type="ECO:0000256" key="5">
    <source>
        <dbReference type="ARBA" id="ARBA00022741"/>
    </source>
</evidence>
<dbReference type="SUPFAM" id="SSF52374">
    <property type="entry name" value="Nucleotidylyl transferase"/>
    <property type="match status" value="1"/>
</dbReference>
<evidence type="ECO:0000256" key="7">
    <source>
        <dbReference type="ARBA" id="ARBA00048258"/>
    </source>
</evidence>
<feature type="binding site" evidence="8">
    <location>
        <position position="178"/>
    </location>
    <ligand>
        <name>ATP</name>
        <dbReference type="ChEBI" id="CHEBI:30616"/>
    </ligand>
</feature>
<organism evidence="9 10">
    <name type="scientific">Morganella morganii</name>
    <name type="common">Proteus morganii</name>
    <dbReference type="NCBI Taxonomy" id="582"/>
    <lineage>
        <taxon>Bacteria</taxon>
        <taxon>Pseudomonadati</taxon>
        <taxon>Pseudomonadota</taxon>
        <taxon>Gammaproteobacteria</taxon>
        <taxon>Enterobacterales</taxon>
        <taxon>Morganellaceae</taxon>
        <taxon>Morganella</taxon>
    </lineage>
</organism>
<dbReference type="AlphaFoldDB" id="A0A0D8L4G9"/>
<dbReference type="EC" id="6.3.2.1" evidence="8"/>
<dbReference type="Gene3D" id="3.30.1300.10">
    <property type="entry name" value="Pantoate-beta-alanine ligase, C-terminal domain"/>
    <property type="match status" value="1"/>
</dbReference>
<feature type="binding site" evidence="8">
    <location>
        <position position="61"/>
    </location>
    <ligand>
        <name>beta-alanine</name>
        <dbReference type="ChEBI" id="CHEBI:57966"/>
    </ligand>
</feature>
<name>A0A0D8L4G9_MORMO</name>
<dbReference type="HAMAP" id="MF_00158">
    <property type="entry name" value="PanC"/>
    <property type="match status" value="1"/>
</dbReference>
<dbReference type="GO" id="GO:0004592">
    <property type="term" value="F:pantoate-beta-alanine ligase activity"/>
    <property type="evidence" value="ECO:0007669"/>
    <property type="project" value="UniProtKB-UniRule"/>
</dbReference>
<dbReference type="InterPro" id="IPR004821">
    <property type="entry name" value="Cyt_trans-like"/>
</dbReference>
<gene>
    <name evidence="8 9" type="primary">panC</name>
    <name evidence="9" type="ORF">UA45_22045</name>
</gene>
<dbReference type="UniPathway" id="UPA00028">
    <property type="reaction ID" value="UER00005"/>
</dbReference>
<comment type="similarity">
    <text evidence="2 8">Belongs to the pantothenate synthetase family.</text>
</comment>
<evidence type="ECO:0000256" key="8">
    <source>
        <dbReference type="HAMAP-Rule" id="MF_00158"/>
    </source>
</evidence>
<feature type="binding site" evidence="8">
    <location>
        <begin position="30"/>
        <end position="37"/>
    </location>
    <ligand>
        <name>ATP</name>
        <dbReference type="ChEBI" id="CHEBI:30616"/>
    </ligand>
</feature>
<keyword evidence="5 8" id="KW-0547">Nucleotide-binding</keyword>
<dbReference type="GO" id="GO:0015940">
    <property type="term" value="P:pantothenate biosynthetic process"/>
    <property type="evidence" value="ECO:0007669"/>
    <property type="project" value="UniProtKB-UniRule"/>
</dbReference>